<dbReference type="Proteomes" id="UP001174909">
    <property type="component" value="Unassembled WGS sequence"/>
</dbReference>
<keyword evidence="5" id="KW-1185">Reference proteome</keyword>
<keyword evidence="4" id="KW-0032">Aminotransferase</keyword>
<name>A0AA35WHS8_GEOBA</name>
<feature type="domain" description="Aminotransferase class V" evidence="3">
    <location>
        <begin position="7"/>
        <end position="134"/>
    </location>
</feature>
<dbReference type="GO" id="GO:0008453">
    <property type="term" value="F:alanine-glyoxylate transaminase activity"/>
    <property type="evidence" value="ECO:0007669"/>
    <property type="project" value="TreeGrafter"/>
</dbReference>
<dbReference type="Pfam" id="PF00266">
    <property type="entry name" value="Aminotran_5"/>
    <property type="match status" value="1"/>
</dbReference>
<dbReference type="InterPro" id="IPR000192">
    <property type="entry name" value="Aminotrans_V_dom"/>
</dbReference>
<sequence>MAQPIDYHRSDAAVTLIKDVLEKLKHAFQTENDVLFLTSSGTGAMEGAVVNLLSRGDKVIVVRSGKFGERWNDICTAYGIEVIPIDVTWGDSVEPQTVEALLTKHPDVKAVFATLCETSTGALHDIEALARLTRVRSIPLGC</sequence>
<evidence type="ECO:0000259" key="3">
    <source>
        <dbReference type="Pfam" id="PF00266"/>
    </source>
</evidence>
<dbReference type="PANTHER" id="PTHR21152:SF40">
    <property type="entry name" value="ALANINE--GLYOXYLATE AMINOTRANSFERASE"/>
    <property type="match status" value="1"/>
</dbReference>
<evidence type="ECO:0000256" key="2">
    <source>
        <dbReference type="ARBA" id="ARBA00022898"/>
    </source>
</evidence>
<dbReference type="EMBL" id="CASHTH010001921">
    <property type="protein sequence ID" value="CAI8021908.1"/>
    <property type="molecule type" value="Genomic_DNA"/>
</dbReference>
<dbReference type="GO" id="GO:0004760">
    <property type="term" value="F:L-serine-pyruvate transaminase activity"/>
    <property type="evidence" value="ECO:0007669"/>
    <property type="project" value="TreeGrafter"/>
</dbReference>
<dbReference type="Gene3D" id="3.40.640.10">
    <property type="entry name" value="Type I PLP-dependent aspartate aminotransferase-like (Major domain)"/>
    <property type="match status" value="1"/>
</dbReference>
<evidence type="ECO:0000313" key="4">
    <source>
        <dbReference type="EMBL" id="CAI8021908.1"/>
    </source>
</evidence>
<keyword evidence="4" id="KW-0808">Transferase</keyword>
<protein>
    <submittedName>
        <fullName evidence="4">Serine-pyruvate aminotransferase</fullName>
    </submittedName>
</protein>
<dbReference type="InterPro" id="IPR015424">
    <property type="entry name" value="PyrdxlP-dep_Trfase"/>
</dbReference>
<comment type="caution">
    <text evidence="4">The sequence shown here is derived from an EMBL/GenBank/DDBJ whole genome shotgun (WGS) entry which is preliminary data.</text>
</comment>
<gene>
    <name evidence="4" type="ORF">GBAR_LOCUS12902</name>
</gene>
<dbReference type="AlphaFoldDB" id="A0AA35WHS8"/>
<evidence type="ECO:0000313" key="5">
    <source>
        <dbReference type="Proteomes" id="UP001174909"/>
    </source>
</evidence>
<organism evidence="4 5">
    <name type="scientific">Geodia barretti</name>
    <name type="common">Barrett's horny sponge</name>
    <dbReference type="NCBI Taxonomy" id="519541"/>
    <lineage>
        <taxon>Eukaryota</taxon>
        <taxon>Metazoa</taxon>
        <taxon>Porifera</taxon>
        <taxon>Demospongiae</taxon>
        <taxon>Heteroscleromorpha</taxon>
        <taxon>Tetractinellida</taxon>
        <taxon>Astrophorina</taxon>
        <taxon>Geodiidae</taxon>
        <taxon>Geodia</taxon>
    </lineage>
</organism>
<dbReference type="SUPFAM" id="SSF53383">
    <property type="entry name" value="PLP-dependent transferases"/>
    <property type="match status" value="1"/>
</dbReference>
<keyword evidence="2" id="KW-0663">Pyridoxal phosphate</keyword>
<reference evidence="4" key="1">
    <citation type="submission" date="2023-03" db="EMBL/GenBank/DDBJ databases">
        <authorList>
            <person name="Steffen K."/>
            <person name="Cardenas P."/>
        </authorList>
    </citation>
    <scope>NUCLEOTIDE SEQUENCE</scope>
</reference>
<accession>A0AA35WHS8</accession>
<dbReference type="GO" id="GO:0019265">
    <property type="term" value="P:glycine biosynthetic process, by transamination of glyoxylate"/>
    <property type="evidence" value="ECO:0007669"/>
    <property type="project" value="TreeGrafter"/>
</dbReference>
<comment type="cofactor">
    <cofactor evidence="1">
        <name>pyridoxal 5'-phosphate</name>
        <dbReference type="ChEBI" id="CHEBI:597326"/>
    </cofactor>
</comment>
<evidence type="ECO:0000256" key="1">
    <source>
        <dbReference type="ARBA" id="ARBA00001933"/>
    </source>
</evidence>
<proteinExistence type="predicted"/>
<dbReference type="InterPro" id="IPR015421">
    <property type="entry name" value="PyrdxlP-dep_Trfase_major"/>
</dbReference>
<dbReference type="PANTHER" id="PTHR21152">
    <property type="entry name" value="AMINOTRANSFERASE CLASS V"/>
    <property type="match status" value="1"/>
</dbReference>
<dbReference type="GO" id="GO:0005777">
    <property type="term" value="C:peroxisome"/>
    <property type="evidence" value="ECO:0007669"/>
    <property type="project" value="TreeGrafter"/>
</dbReference>